<feature type="repeat" description="TPR" evidence="7">
    <location>
        <begin position="22"/>
        <end position="55"/>
    </location>
</feature>
<name>A0A4P9YS94_9FUNG</name>
<accession>A0A4P9YS94</accession>
<dbReference type="GO" id="GO:0042026">
    <property type="term" value="P:protein refolding"/>
    <property type="evidence" value="ECO:0007669"/>
    <property type="project" value="UniProtKB-ARBA"/>
</dbReference>
<evidence type="ECO:0000313" key="9">
    <source>
        <dbReference type="EMBL" id="RKP22793.1"/>
    </source>
</evidence>
<dbReference type="PROSITE" id="PS50005">
    <property type="entry name" value="TPR"/>
    <property type="match status" value="1"/>
</dbReference>
<comment type="catalytic activity">
    <reaction evidence="1">
        <text>[protein]-peptidylproline (omega=180) = [protein]-peptidylproline (omega=0)</text>
        <dbReference type="Rhea" id="RHEA:16237"/>
        <dbReference type="Rhea" id="RHEA-COMP:10747"/>
        <dbReference type="Rhea" id="RHEA-COMP:10748"/>
        <dbReference type="ChEBI" id="CHEBI:83833"/>
        <dbReference type="ChEBI" id="CHEBI:83834"/>
        <dbReference type="EC" id="5.2.1.8"/>
    </reaction>
</comment>
<evidence type="ECO:0000256" key="8">
    <source>
        <dbReference type="SAM" id="Coils"/>
    </source>
</evidence>
<evidence type="ECO:0000256" key="3">
    <source>
        <dbReference type="ARBA" id="ARBA00022737"/>
    </source>
</evidence>
<dbReference type="AlphaFoldDB" id="A0A4P9YS94"/>
<evidence type="ECO:0000256" key="6">
    <source>
        <dbReference type="ARBA" id="ARBA00023235"/>
    </source>
</evidence>
<evidence type="ECO:0000256" key="2">
    <source>
        <dbReference type="ARBA" id="ARBA00013194"/>
    </source>
</evidence>
<dbReference type="PANTHER" id="PTHR46512">
    <property type="entry name" value="PEPTIDYLPROLYL ISOMERASE"/>
    <property type="match status" value="1"/>
</dbReference>
<keyword evidence="3" id="KW-0677">Repeat</keyword>
<dbReference type="EC" id="5.2.1.8" evidence="2"/>
<dbReference type="Proteomes" id="UP000278143">
    <property type="component" value="Unassembled WGS sequence"/>
</dbReference>
<evidence type="ECO:0000256" key="7">
    <source>
        <dbReference type="PROSITE-ProRule" id="PRU00339"/>
    </source>
</evidence>
<evidence type="ECO:0000256" key="4">
    <source>
        <dbReference type="ARBA" id="ARBA00022803"/>
    </source>
</evidence>
<dbReference type="SMART" id="SM00028">
    <property type="entry name" value="TPR"/>
    <property type="match status" value="2"/>
</dbReference>
<sequence>MVRTLPDDYEGDKEAESLIKIVNDIKALGNGYFSKGEYKQAYAKYSKAINYLNERPVFMDEDTEELKQQWIAAKLPCYLNRAAAALKLEDYRRAATDSTVVIETEGASDKDRTKAYFRRGTAQNHLKAYEEAIADLSEARRLSATEDAGILRELQLAQKRLAARKEKERQAYSKMFG</sequence>
<dbReference type="InterPro" id="IPR050754">
    <property type="entry name" value="FKBP4/5/8-like"/>
</dbReference>
<keyword evidence="8" id="KW-0175">Coiled coil</keyword>
<keyword evidence="10" id="KW-1185">Reference proteome</keyword>
<dbReference type="OrthoDB" id="407558at2759"/>
<evidence type="ECO:0000256" key="1">
    <source>
        <dbReference type="ARBA" id="ARBA00000971"/>
    </source>
</evidence>
<evidence type="ECO:0000256" key="5">
    <source>
        <dbReference type="ARBA" id="ARBA00023110"/>
    </source>
</evidence>
<dbReference type="Gene3D" id="1.25.40.10">
    <property type="entry name" value="Tetratricopeptide repeat domain"/>
    <property type="match status" value="1"/>
</dbReference>
<protein>
    <recommendedName>
        <fullName evidence="2">peptidylprolyl isomerase</fullName>
        <ecNumber evidence="2">5.2.1.8</ecNumber>
    </recommendedName>
</protein>
<organism evidence="9 10">
    <name type="scientific">Syncephalis pseudoplumigaleata</name>
    <dbReference type="NCBI Taxonomy" id="1712513"/>
    <lineage>
        <taxon>Eukaryota</taxon>
        <taxon>Fungi</taxon>
        <taxon>Fungi incertae sedis</taxon>
        <taxon>Zoopagomycota</taxon>
        <taxon>Zoopagomycotina</taxon>
        <taxon>Zoopagomycetes</taxon>
        <taxon>Zoopagales</taxon>
        <taxon>Piptocephalidaceae</taxon>
        <taxon>Syncephalis</taxon>
    </lineage>
</organism>
<reference evidence="10" key="1">
    <citation type="journal article" date="2018" name="Nat. Microbiol.">
        <title>Leveraging single-cell genomics to expand the fungal tree of life.</title>
        <authorList>
            <person name="Ahrendt S.R."/>
            <person name="Quandt C.A."/>
            <person name="Ciobanu D."/>
            <person name="Clum A."/>
            <person name="Salamov A."/>
            <person name="Andreopoulos B."/>
            <person name="Cheng J.F."/>
            <person name="Woyke T."/>
            <person name="Pelin A."/>
            <person name="Henrissat B."/>
            <person name="Reynolds N.K."/>
            <person name="Benny G.L."/>
            <person name="Smith M.E."/>
            <person name="James T.Y."/>
            <person name="Grigoriev I.V."/>
        </authorList>
    </citation>
    <scope>NUCLEOTIDE SEQUENCE [LARGE SCALE GENOMIC DNA]</scope>
    <source>
        <strain evidence="10">Benny S71-1</strain>
    </source>
</reference>
<dbReference type="FunFam" id="1.25.40.10:FF:000029">
    <property type="entry name" value="peptidyl-prolyl cis-trans isomerase D"/>
    <property type="match status" value="1"/>
</dbReference>
<dbReference type="GO" id="GO:0003755">
    <property type="term" value="F:peptidyl-prolyl cis-trans isomerase activity"/>
    <property type="evidence" value="ECO:0007669"/>
    <property type="project" value="UniProtKB-KW"/>
</dbReference>
<keyword evidence="6" id="KW-0413">Isomerase</keyword>
<gene>
    <name evidence="9" type="ORF">SYNPS1DRAFT_31556</name>
</gene>
<feature type="coiled-coil region" evidence="8">
    <location>
        <begin position="119"/>
        <end position="171"/>
    </location>
</feature>
<dbReference type="EMBL" id="KZ991663">
    <property type="protein sequence ID" value="RKP22793.1"/>
    <property type="molecule type" value="Genomic_DNA"/>
</dbReference>
<keyword evidence="4 7" id="KW-0802">TPR repeat</keyword>
<evidence type="ECO:0000313" key="10">
    <source>
        <dbReference type="Proteomes" id="UP000278143"/>
    </source>
</evidence>
<dbReference type="InterPro" id="IPR011990">
    <property type="entry name" value="TPR-like_helical_dom_sf"/>
</dbReference>
<dbReference type="SUPFAM" id="SSF48452">
    <property type="entry name" value="TPR-like"/>
    <property type="match status" value="1"/>
</dbReference>
<dbReference type="InterPro" id="IPR019734">
    <property type="entry name" value="TPR_rpt"/>
</dbReference>
<proteinExistence type="predicted"/>
<keyword evidence="5" id="KW-0697">Rotamase</keyword>